<evidence type="ECO:0000256" key="1">
    <source>
        <dbReference type="SAM" id="SignalP"/>
    </source>
</evidence>
<keyword evidence="1" id="KW-0732">Signal</keyword>
<comment type="caution">
    <text evidence="2">The sequence shown here is derived from an EMBL/GenBank/DDBJ whole genome shotgun (WGS) entry which is preliminary data.</text>
</comment>
<reference evidence="2 3" key="1">
    <citation type="submission" date="2019-02" db="EMBL/GenBank/DDBJ databases">
        <title>Deep-cultivation of Planctomycetes and their phenomic and genomic characterization uncovers novel biology.</title>
        <authorList>
            <person name="Wiegand S."/>
            <person name="Jogler M."/>
            <person name="Boedeker C."/>
            <person name="Pinto D."/>
            <person name="Vollmers J."/>
            <person name="Rivas-Marin E."/>
            <person name="Kohn T."/>
            <person name="Peeters S.H."/>
            <person name="Heuer A."/>
            <person name="Rast P."/>
            <person name="Oberbeckmann S."/>
            <person name="Bunk B."/>
            <person name="Jeske O."/>
            <person name="Meyerdierks A."/>
            <person name="Storesund J.E."/>
            <person name="Kallscheuer N."/>
            <person name="Luecker S."/>
            <person name="Lage O.M."/>
            <person name="Pohl T."/>
            <person name="Merkel B.J."/>
            <person name="Hornburger P."/>
            <person name="Mueller R.-W."/>
            <person name="Bruemmer F."/>
            <person name="Labrenz M."/>
            <person name="Spormann A.M."/>
            <person name="Op Den Camp H."/>
            <person name="Overmann J."/>
            <person name="Amann R."/>
            <person name="Jetten M.S.M."/>
            <person name="Mascher T."/>
            <person name="Medema M.H."/>
            <person name="Devos D.P."/>
            <person name="Kaster A.-K."/>
            <person name="Ovreas L."/>
            <person name="Rohde M."/>
            <person name="Galperin M.Y."/>
            <person name="Jogler C."/>
        </authorList>
    </citation>
    <scope>NUCLEOTIDE SEQUENCE [LARGE SCALE GENOMIC DNA]</scope>
    <source>
        <strain evidence="2 3">Pla52n</strain>
    </source>
</reference>
<dbReference type="AlphaFoldDB" id="A0A5C6B021"/>
<dbReference type="EMBL" id="SJPN01000002">
    <property type="protein sequence ID" value="TWU05635.1"/>
    <property type="molecule type" value="Genomic_DNA"/>
</dbReference>
<accession>A0A5C6B021</accession>
<evidence type="ECO:0000313" key="3">
    <source>
        <dbReference type="Proteomes" id="UP000320176"/>
    </source>
</evidence>
<feature type="signal peptide" evidence="1">
    <location>
        <begin position="1"/>
        <end position="21"/>
    </location>
</feature>
<dbReference type="OrthoDB" id="291789at2"/>
<gene>
    <name evidence="2" type="ORF">Pla52n_13500</name>
</gene>
<name>A0A5C6B021_9BACT</name>
<organism evidence="2 3">
    <name type="scientific">Stieleria varia</name>
    <dbReference type="NCBI Taxonomy" id="2528005"/>
    <lineage>
        <taxon>Bacteria</taxon>
        <taxon>Pseudomonadati</taxon>
        <taxon>Planctomycetota</taxon>
        <taxon>Planctomycetia</taxon>
        <taxon>Pirellulales</taxon>
        <taxon>Pirellulaceae</taxon>
        <taxon>Stieleria</taxon>
    </lineage>
</organism>
<dbReference type="Proteomes" id="UP000320176">
    <property type="component" value="Unassembled WGS sequence"/>
</dbReference>
<keyword evidence="3" id="KW-1185">Reference proteome</keyword>
<protein>
    <submittedName>
        <fullName evidence="2">Uncharacterized protein</fullName>
    </submittedName>
</protein>
<dbReference type="RefSeq" id="WP_146518855.1">
    <property type="nucleotide sequence ID" value="NZ_CP151726.1"/>
</dbReference>
<feature type="chain" id="PRO_5023033491" evidence="1">
    <location>
        <begin position="22"/>
        <end position="250"/>
    </location>
</feature>
<sequence precursor="true">MCLKKSLFSLAFCVLCLTAIANGQSTESGFYRPSHHCDRHANHDWRSHGHAVRVVGYRYASPYYGYRTTGFELASVIRAQGEFNLLTAQARSENAAAVQLELQNSVDALAARLERRRINTESRFGHLHAAAEERRLASELRKAEQPVAVAPADGSVQWPLILATTHFARARRPVDLVFAQRAHDGAINPDHYQPLCDWIEQIRCELKDHIHEYSMDDYVQAQSFLRNLVDEARQPISPMSQSTQLVNISR</sequence>
<proteinExistence type="predicted"/>
<evidence type="ECO:0000313" key="2">
    <source>
        <dbReference type="EMBL" id="TWU05635.1"/>
    </source>
</evidence>